<name>A0A6I1FM55_9BACI</name>
<dbReference type="GO" id="GO:0004803">
    <property type="term" value="F:transposase activity"/>
    <property type="evidence" value="ECO:0007669"/>
    <property type="project" value="InterPro"/>
</dbReference>
<evidence type="ECO:0000313" key="3">
    <source>
        <dbReference type="Proteomes" id="UP000429595"/>
    </source>
</evidence>
<accession>A0A6I1FM55</accession>
<reference evidence="2 3" key="1">
    <citation type="submission" date="2019-10" db="EMBL/GenBank/DDBJ databases">
        <title>Bacillus aerolatum sp. nov., isolated from bioaerosol of sport playgrounds.</title>
        <authorList>
            <person name="Chen P."/>
            <person name="Zhang G."/>
        </authorList>
    </citation>
    <scope>NUCLEOTIDE SEQUENCE [LARGE SCALE GENOMIC DNA]</scope>
    <source>
        <strain evidence="2 3">CX253</strain>
    </source>
</reference>
<protein>
    <recommendedName>
        <fullName evidence="1">Transposase IS200-like domain-containing protein</fullName>
    </recommendedName>
</protein>
<gene>
    <name evidence="2" type="ORF">F9802_06665</name>
</gene>
<feature type="domain" description="Transposase IS200-like" evidence="1">
    <location>
        <begin position="26"/>
        <end position="74"/>
    </location>
</feature>
<dbReference type="SUPFAM" id="SSF143422">
    <property type="entry name" value="Transposase IS200-like"/>
    <property type="match status" value="1"/>
</dbReference>
<dbReference type="InterPro" id="IPR036515">
    <property type="entry name" value="Transposase_17_sf"/>
</dbReference>
<dbReference type="GO" id="GO:0003677">
    <property type="term" value="F:DNA binding"/>
    <property type="evidence" value="ECO:0007669"/>
    <property type="project" value="InterPro"/>
</dbReference>
<organism evidence="2 3">
    <name type="scientific">Bacillus aerolatus</name>
    <dbReference type="NCBI Taxonomy" id="2653354"/>
    <lineage>
        <taxon>Bacteria</taxon>
        <taxon>Bacillati</taxon>
        <taxon>Bacillota</taxon>
        <taxon>Bacilli</taxon>
        <taxon>Bacillales</taxon>
        <taxon>Bacillaceae</taxon>
        <taxon>Bacillus</taxon>
    </lineage>
</organism>
<dbReference type="AlphaFoldDB" id="A0A6I1FM55"/>
<comment type="caution">
    <text evidence="2">The sequence shown here is derived from an EMBL/GenBank/DDBJ whole genome shotgun (WGS) entry which is preliminary data.</text>
</comment>
<dbReference type="InterPro" id="IPR002686">
    <property type="entry name" value="Transposase_17"/>
</dbReference>
<dbReference type="RefSeq" id="WP_152150393.1">
    <property type="nucleotide sequence ID" value="NZ_WEIO01000003.1"/>
</dbReference>
<keyword evidence="3" id="KW-1185">Reference proteome</keyword>
<dbReference type="Pfam" id="PF01797">
    <property type="entry name" value="Y1_Tnp"/>
    <property type="match status" value="1"/>
</dbReference>
<evidence type="ECO:0000313" key="2">
    <source>
        <dbReference type="EMBL" id="KAB7707429.1"/>
    </source>
</evidence>
<dbReference type="GO" id="GO:0006313">
    <property type="term" value="P:DNA transposition"/>
    <property type="evidence" value="ECO:0007669"/>
    <property type="project" value="InterPro"/>
</dbReference>
<dbReference type="Proteomes" id="UP000429595">
    <property type="component" value="Unassembled WGS sequence"/>
</dbReference>
<proteinExistence type="predicted"/>
<evidence type="ECO:0000259" key="1">
    <source>
        <dbReference type="Pfam" id="PF01797"/>
    </source>
</evidence>
<sequence length="78" mass="9291">MTLGSLIERQLLFLIFHLLQQYTYIDFPISIYAFCTVTNHCHLLLKFKECSISTVMTIFNKYCSDYYNCKCQHLGYVF</sequence>
<dbReference type="Gene3D" id="3.30.70.1290">
    <property type="entry name" value="Transposase IS200-like"/>
    <property type="match status" value="1"/>
</dbReference>
<dbReference type="EMBL" id="WEIO01000003">
    <property type="protein sequence ID" value="KAB7707429.1"/>
    <property type="molecule type" value="Genomic_DNA"/>
</dbReference>